<feature type="compositionally biased region" description="Acidic residues" evidence="10">
    <location>
        <begin position="1"/>
        <end position="18"/>
    </location>
</feature>
<feature type="region of interest" description="Disordered" evidence="10">
    <location>
        <begin position="178"/>
        <end position="243"/>
    </location>
</feature>
<dbReference type="GO" id="GO:0006364">
    <property type="term" value="P:rRNA processing"/>
    <property type="evidence" value="ECO:0007669"/>
    <property type="project" value="UniProtKB-KW"/>
</dbReference>
<evidence type="ECO:0000256" key="10">
    <source>
        <dbReference type="SAM" id="MobiDB-lite"/>
    </source>
</evidence>
<keyword evidence="6" id="KW-0597">Phosphoprotein</keyword>
<sequence length="691" mass="74732">MSTDAVMEDPTDDYDELYGSEIPETAVKTQETKVRDDDDELYPEFSSSGAIPGLGQHNAGANTEASGAAQRIDVPPLPQDMSTAQTGEKNTAAELEAAGIEGSGAGLAAINSENQGVAHTEVLIPSGAGSPINPTVLSLPGQDPLAEALSKEKTDQNSAANAIDTKVDGNSALLQTAAESAAGSTAPHLKQEPDREFIEAAQANRSNPEAEWQFDSSDAERSSSDSDSDSTSSDDSDEADGDYEMLDPVTAARMLMAEEGGDEDGQQNTSGNKGGLKTKNEQADEVVPKPDITVTEDMRIVPLGQVEHLVMNFAVVKAYTSGEYKVLESGSALCLQNRTVIGTVMETMGRVQEPLYTVAFTNRQEMDDMGIETGTKIFYVDKHSTFVFTEPLKGLKGTDASNIHDEEVAEDELDFSDDETESAWKKWKKQNRQAGRQAFLQQYQQQGRPNQDDAYPFVKEERTMIKYDDDDDDEEMYTPLARPSNYGDMMNGAGASSSDRSRRTEFDRGRGRGRGGRGGRGRGASRGDRGRRGGYQPDGNRGVASGASQPYQPQQFQAPQTSHYTPPAQPTFPSFPPIPPQQAGYVPFQVPPPPGWPQQQAPQQPPSWMQSLQQSSSHATGPYQQPPQGAQPAYPQGSYVNPAYWNQGQNQGQQGQYYQGQAQAASDQTAALQAVMQYFQQHGAAPPRGNQ</sequence>
<dbReference type="PANTHER" id="PTHR31633">
    <property type="entry name" value="H/ACA RIBONUCLEOPROTEIN COMPLEX NON-CORE SUBUNIT NAF1"/>
    <property type="match status" value="1"/>
</dbReference>
<dbReference type="Pfam" id="PF04410">
    <property type="entry name" value="Gar1"/>
    <property type="match status" value="1"/>
</dbReference>
<keyword evidence="4" id="KW-0690">Ribosome biogenesis</keyword>
<feature type="region of interest" description="Disordered" evidence="10">
    <location>
        <begin position="121"/>
        <end position="144"/>
    </location>
</feature>
<evidence type="ECO:0000256" key="3">
    <source>
        <dbReference type="ARBA" id="ARBA00021438"/>
    </source>
</evidence>
<dbReference type="Proteomes" id="UP000243723">
    <property type="component" value="Unassembled WGS sequence"/>
</dbReference>
<dbReference type="InterPro" id="IPR038664">
    <property type="entry name" value="Gar1/Naf1_Cbf5-bd_sf"/>
</dbReference>
<keyword evidence="5" id="KW-0698">rRNA processing</keyword>
<dbReference type="GO" id="GO:0005634">
    <property type="term" value="C:nucleus"/>
    <property type="evidence" value="ECO:0007669"/>
    <property type="project" value="UniProtKB-SubCell"/>
</dbReference>
<feature type="region of interest" description="Disordered" evidence="10">
    <location>
        <begin position="465"/>
        <end position="666"/>
    </location>
</feature>
<feature type="compositionally biased region" description="Low complexity" evidence="10">
    <location>
        <begin position="621"/>
        <end position="637"/>
    </location>
</feature>
<feature type="compositionally biased region" description="Basic and acidic residues" evidence="10">
    <location>
        <begin position="189"/>
        <end position="198"/>
    </location>
</feature>
<dbReference type="GO" id="GO:0000493">
    <property type="term" value="P:box H/ACA snoRNP assembly"/>
    <property type="evidence" value="ECO:0007669"/>
    <property type="project" value="InterPro"/>
</dbReference>
<evidence type="ECO:0000256" key="1">
    <source>
        <dbReference type="ARBA" id="ARBA00004123"/>
    </source>
</evidence>
<proteinExistence type="inferred from homology"/>
<dbReference type="AlphaFoldDB" id="A0A2P7ZDL9"/>
<feature type="compositionally biased region" description="Low complexity" evidence="10">
    <location>
        <begin position="646"/>
        <end position="665"/>
    </location>
</feature>
<accession>A0A2P7ZDL9</accession>
<name>A0A2P7ZDL9_9PEZI</name>
<feature type="compositionally biased region" description="Polar residues" evidence="10">
    <location>
        <begin position="607"/>
        <end position="619"/>
    </location>
</feature>
<evidence type="ECO:0000313" key="12">
    <source>
        <dbReference type="Proteomes" id="UP000243723"/>
    </source>
</evidence>
<dbReference type="OrthoDB" id="21550at2759"/>
<feature type="compositionally biased region" description="Polar residues" evidence="10">
    <location>
        <begin position="80"/>
        <end position="89"/>
    </location>
</feature>
<dbReference type="FunFam" id="2.40.10.230:FF:000002">
    <property type="entry name" value="H/ACA ribonucleoprotein complex non-core subunit NAF1"/>
    <property type="match status" value="1"/>
</dbReference>
<feature type="compositionally biased region" description="Acidic residues" evidence="10">
    <location>
        <begin position="226"/>
        <end position="243"/>
    </location>
</feature>
<evidence type="ECO:0000313" key="11">
    <source>
        <dbReference type="EMBL" id="PSK46315.1"/>
    </source>
</evidence>
<evidence type="ECO:0000256" key="9">
    <source>
        <dbReference type="ARBA" id="ARBA00076743"/>
    </source>
</evidence>
<organism evidence="11 12">
    <name type="scientific">Elsinoe australis</name>
    <dbReference type="NCBI Taxonomy" id="40998"/>
    <lineage>
        <taxon>Eukaryota</taxon>
        <taxon>Fungi</taxon>
        <taxon>Dikarya</taxon>
        <taxon>Ascomycota</taxon>
        <taxon>Pezizomycotina</taxon>
        <taxon>Dothideomycetes</taxon>
        <taxon>Dothideomycetidae</taxon>
        <taxon>Myriangiales</taxon>
        <taxon>Elsinoaceae</taxon>
        <taxon>Elsinoe</taxon>
    </lineage>
</organism>
<feature type="region of interest" description="Disordered" evidence="10">
    <location>
        <begin position="1"/>
        <end position="97"/>
    </location>
</feature>
<dbReference type="EMBL" id="NHZQ01000236">
    <property type="protein sequence ID" value="PSK46315.1"/>
    <property type="molecule type" value="Genomic_DNA"/>
</dbReference>
<comment type="subcellular location">
    <subcellularLocation>
        <location evidence="1">Nucleus</location>
    </subcellularLocation>
</comment>
<keyword evidence="11" id="KW-0687">Ribonucleoprotein</keyword>
<gene>
    <name evidence="11" type="ORF">B9Z65_5283</name>
</gene>
<feature type="compositionally biased region" description="Basic residues" evidence="10">
    <location>
        <begin position="511"/>
        <end position="520"/>
    </location>
</feature>
<feature type="compositionally biased region" description="Basic and acidic residues" evidence="10">
    <location>
        <begin position="499"/>
        <end position="510"/>
    </location>
</feature>
<evidence type="ECO:0000256" key="4">
    <source>
        <dbReference type="ARBA" id="ARBA00022517"/>
    </source>
</evidence>
<dbReference type="PANTHER" id="PTHR31633:SF1">
    <property type="entry name" value="H_ACA RIBONUCLEOPROTEIN COMPLEX NON-CORE SUBUNIT NAF1"/>
    <property type="match status" value="1"/>
</dbReference>
<keyword evidence="7" id="KW-0694">RNA-binding</keyword>
<dbReference type="InterPro" id="IPR007504">
    <property type="entry name" value="H/ACA_rnp_Gar1/Naf1"/>
</dbReference>
<evidence type="ECO:0000256" key="8">
    <source>
        <dbReference type="ARBA" id="ARBA00023242"/>
    </source>
</evidence>
<feature type="compositionally biased region" description="Pro residues" evidence="10">
    <location>
        <begin position="567"/>
        <end position="580"/>
    </location>
</feature>
<evidence type="ECO:0000256" key="2">
    <source>
        <dbReference type="ARBA" id="ARBA00009801"/>
    </source>
</evidence>
<dbReference type="InterPro" id="IPR009000">
    <property type="entry name" value="Transl_B-barrel_sf"/>
</dbReference>
<feature type="compositionally biased region" description="Low complexity" evidence="10">
    <location>
        <begin position="549"/>
        <end position="560"/>
    </location>
</feature>
<reference evidence="11 12" key="1">
    <citation type="submission" date="2017-05" db="EMBL/GenBank/DDBJ databases">
        <title>Draft genome sequence of Elsinoe australis.</title>
        <authorList>
            <person name="Cheng Q."/>
        </authorList>
    </citation>
    <scope>NUCLEOTIDE SEQUENCE [LARGE SCALE GENOMIC DNA]</scope>
    <source>
        <strain evidence="11 12">NL1</strain>
    </source>
</reference>
<evidence type="ECO:0000256" key="7">
    <source>
        <dbReference type="ARBA" id="ARBA00022884"/>
    </source>
</evidence>
<dbReference type="STRING" id="40998.A0A2P7ZDL9"/>
<feature type="region of interest" description="Disordered" evidence="10">
    <location>
        <begin position="260"/>
        <end position="282"/>
    </location>
</feature>
<comment type="similarity">
    <text evidence="2">Belongs to the NAF1 family.</text>
</comment>
<evidence type="ECO:0000256" key="6">
    <source>
        <dbReference type="ARBA" id="ARBA00022553"/>
    </source>
</evidence>
<evidence type="ECO:0000256" key="5">
    <source>
        <dbReference type="ARBA" id="ARBA00022552"/>
    </source>
</evidence>
<dbReference type="Gene3D" id="2.40.10.230">
    <property type="entry name" value="Probable tRNA pseudouridine synthase domain"/>
    <property type="match status" value="1"/>
</dbReference>
<keyword evidence="8" id="KW-0539">Nucleus</keyword>
<dbReference type="GO" id="GO:0005732">
    <property type="term" value="C:sno(s)RNA-containing ribonucleoprotein complex"/>
    <property type="evidence" value="ECO:0007669"/>
    <property type="project" value="InterPro"/>
</dbReference>
<dbReference type="GO" id="GO:0001522">
    <property type="term" value="P:pseudouridine synthesis"/>
    <property type="evidence" value="ECO:0007669"/>
    <property type="project" value="InterPro"/>
</dbReference>
<dbReference type="InterPro" id="IPR040309">
    <property type="entry name" value="Naf1"/>
</dbReference>
<comment type="caution">
    <text evidence="11">The sequence shown here is derived from an EMBL/GenBank/DDBJ whole genome shotgun (WGS) entry which is preliminary data.</text>
</comment>
<keyword evidence="12" id="KW-1185">Reference proteome</keyword>
<dbReference type="GO" id="GO:0003723">
    <property type="term" value="F:RNA binding"/>
    <property type="evidence" value="ECO:0007669"/>
    <property type="project" value="UniProtKB-KW"/>
</dbReference>
<dbReference type="SUPFAM" id="SSF50447">
    <property type="entry name" value="Translation proteins"/>
    <property type="match status" value="1"/>
</dbReference>
<protein>
    <recommendedName>
        <fullName evidence="3">H/ACA ribonucleoprotein complex non-core subunit NAF1</fullName>
    </recommendedName>
    <alternativeName>
        <fullName evidence="9">Nuclear assembly factor 1</fullName>
    </alternativeName>
</protein>